<dbReference type="InterPro" id="IPR000467">
    <property type="entry name" value="G_patch_dom"/>
</dbReference>
<dbReference type="SMART" id="SM00648">
    <property type="entry name" value="SWAP"/>
    <property type="match status" value="1"/>
</dbReference>
<dbReference type="InterPro" id="IPR056721">
    <property type="entry name" value="DUF7819"/>
</dbReference>
<dbReference type="SUPFAM" id="SSF109905">
    <property type="entry name" value="Surp module (SWAP domain)"/>
    <property type="match status" value="1"/>
</dbReference>
<feature type="compositionally biased region" description="Low complexity" evidence="1">
    <location>
        <begin position="663"/>
        <end position="681"/>
    </location>
</feature>
<dbReference type="Proteomes" id="UP001221898">
    <property type="component" value="Unassembled WGS sequence"/>
</dbReference>
<evidence type="ECO:0008006" key="7">
    <source>
        <dbReference type="Google" id="ProtNLM"/>
    </source>
</evidence>
<comment type="caution">
    <text evidence="5">The sequence shown here is derived from an EMBL/GenBank/DDBJ whole genome shotgun (WGS) entry which is preliminary data.</text>
</comment>
<dbReference type="InterPro" id="IPR000061">
    <property type="entry name" value="Surp"/>
</dbReference>
<evidence type="ECO:0000259" key="3">
    <source>
        <dbReference type="PROSITE" id="PS50174"/>
    </source>
</evidence>
<dbReference type="PANTHER" id="PTHR12323:SF0">
    <property type="entry name" value="CALCIUM HOMEOSTASIS ENDOPLASMIC RETICULUM PROTEIN"/>
    <property type="match status" value="1"/>
</dbReference>
<proteinExistence type="predicted"/>
<gene>
    <name evidence="5" type="ORF">AAFF_G00256700</name>
</gene>
<dbReference type="EMBL" id="JAINUG010000035">
    <property type="protein sequence ID" value="KAJ8408256.1"/>
    <property type="molecule type" value="Genomic_DNA"/>
</dbReference>
<protein>
    <recommendedName>
        <fullName evidence="7">Calcium homeostasis endoplasmic reticulum protein</fullName>
    </recommendedName>
</protein>
<evidence type="ECO:0000313" key="6">
    <source>
        <dbReference type="Proteomes" id="UP001221898"/>
    </source>
</evidence>
<evidence type="ECO:0000259" key="4">
    <source>
        <dbReference type="PROSITE" id="PS51391"/>
    </source>
</evidence>
<dbReference type="Gene3D" id="1.25.40.90">
    <property type="match status" value="1"/>
</dbReference>
<dbReference type="PANTHER" id="PTHR12323">
    <property type="entry name" value="SR-RELATED CTD ASSOCIATED FACTOR 6"/>
    <property type="match status" value="1"/>
</dbReference>
<dbReference type="SMART" id="SM00443">
    <property type="entry name" value="G_patch"/>
    <property type="match status" value="1"/>
</dbReference>
<feature type="domain" description="SURP motif" evidence="2">
    <location>
        <begin position="15"/>
        <end position="57"/>
    </location>
</feature>
<dbReference type="SUPFAM" id="SSF48464">
    <property type="entry name" value="ENTH/VHS domain"/>
    <property type="match status" value="1"/>
</dbReference>
<accession>A0AAD7ST70</accession>
<dbReference type="InterPro" id="IPR006569">
    <property type="entry name" value="CID_dom"/>
</dbReference>
<reference evidence="5" key="1">
    <citation type="journal article" date="2023" name="Science">
        <title>Genome structures resolve the early diversification of teleost fishes.</title>
        <authorList>
            <person name="Parey E."/>
            <person name="Louis A."/>
            <person name="Montfort J."/>
            <person name="Bouchez O."/>
            <person name="Roques C."/>
            <person name="Iampietro C."/>
            <person name="Lluch J."/>
            <person name="Castinel A."/>
            <person name="Donnadieu C."/>
            <person name="Desvignes T."/>
            <person name="Floi Bucao C."/>
            <person name="Jouanno E."/>
            <person name="Wen M."/>
            <person name="Mejri S."/>
            <person name="Dirks R."/>
            <person name="Jansen H."/>
            <person name="Henkel C."/>
            <person name="Chen W.J."/>
            <person name="Zahm M."/>
            <person name="Cabau C."/>
            <person name="Klopp C."/>
            <person name="Thompson A.W."/>
            <person name="Robinson-Rechavi M."/>
            <person name="Braasch I."/>
            <person name="Lecointre G."/>
            <person name="Bobe J."/>
            <person name="Postlethwait J.H."/>
            <person name="Berthelot C."/>
            <person name="Roest Crollius H."/>
            <person name="Guiguen Y."/>
        </authorList>
    </citation>
    <scope>NUCLEOTIDE SEQUENCE</scope>
    <source>
        <strain evidence="5">NC1722</strain>
    </source>
</reference>
<feature type="compositionally biased region" description="Low complexity" evidence="1">
    <location>
        <begin position="469"/>
        <end position="482"/>
    </location>
</feature>
<feature type="compositionally biased region" description="Pro residues" evidence="1">
    <location>
        <begin position="413"/>
        <end position="429"/>
    </location>
</feature>
<dbReference type="GO" id="GO:0006396">
    <property type="term" value="P:RNA processing"/>
    <property type="evidence" value="ECO:0007669"/>
    <property type="project" value="InterPro"/>
</dbReference>
<dbReference type="PROSITE" id="PS50174">
    <property type="entry name" value="G_PATCH"/>
    <property type="match status" value="1"/>
</dbReference>
<feature type="compositionally biased region" description="Basic residues" evidence="1">
    <location>
        <begin position="631"/>
        <end position="641"/>
    </location>
</feature>
<evidence type="ECO:0000259" key="2">
    <source>
        <dbReference type="PROSITE" id="PS50128"/>
    </source>
</evidence>
<dbReference type="GO" id="GO:0003723">
    <property type="term" value="F:RNA binding"/>
    <property type="evidence" value="ECO:0007669"/>
    <property type="project" value="InterPro"/>
</dbReference>
<sequence>MDMPPPPDDQELRNVIDKLAQFVARNGPEFEKMTMEKQKDNPKFSFLFGGDFFNYYKYKLAIEQQQHSTTHECEEYKLEVLCKQPGQELPDGPPPMAMLPPPPIPPATPSVDELIQQSQWNLQQQEQHLHSLRQEQVTAAIALAMEQQTQKLLVETQLDMGEFDSLLQPIIDTCTKDAISAGKNWMFNNAKSPPHCELMTRHLRNRITTDGAHFELRLHLIYLTNDVLHHCQRKQQRDLLAALQKVVVPIYCTSFLAVEEDKQQKIARLLQLWEKNGYFDEVTIQQLQSPALGLGQYQASLITEYAAVVQPVQLAFQQQIQTLKGQHEEFVSNLKQQQQQTAVVSGQLPPGDSEVKPAPQGAPVTTQPGEVKPPLAVPPQENMTWLHGPNDPIPASKPGWFDPQHNISAWGPQQPPPFDPTQAPPPCPPWNSHEGMWNEQRDPGWSGPRESGPWSGQPEPRPPPPPPSWSGQYDQPPWSSQPEQPPWGGLPRRAGPSSTPPPQSEDPPGMSEHPPWGGNQHPDFGPPPHGFNGQSPHMRRQAPSHVNQDDPSLVPNVPYFDLPAGLMAPLVKLEDHDYKALDPKDIRLPPPMPPSDRLLAAVEAFYSPPSHDRPRNSEGWEQNGLYEFFRAKMRARRKKGQEKRNSTRGSRSHSRSRSRGRSSSRSSSRSSKSSRSSSRSASRSRSRSYSRSRSRSRSGSRSSRSHSRSRSRSRSRSPEKKRHTKSKSRSPTPPSTSGLGAAVSNLPPELRLGEENKGHQMLMKMGWSGCGGLGAKEQGIQDPIKGGDIRDKWDQYKGVGVSLDDPYENYRRNKSYNFVARMKAREEVNRDPPEPSATE</sequence>
<dbReference type="GO" id="GO:0006874">
    <property type="term" value="P:intracellular calcium ion homeostasis"/>
    <property type="evidence" value="ECO:0007669"/>
    <property type="project" value="TreeGrafter"/>
</dbReference>
<keyword evidence="6" id="KW-1185">Reference proteome</keyword>
<evidence type="ECO:0000256" key="1">
    <source>
        <dbReference type="SAM" id="MobiDB-lite"/>
    </source>
</evidence>
<feature type="region of interest" description="Disordered" evidence="1">
    <location>
        <begin position="631"/>
        <end position="757"/>
    </location>
</feature>
<feature type="compositionally biased region" description="Pro residues" evidence="1">
    <location>
        <begin position="459"/>
        <end position="468"/>
    </location>
</feature>
<dbReference type="Pfam" id="PF01585">
    <property type="entry name" value="G-patch"/>
    <property type="match status" value="1"/>
</dbReference>
<feature type="compositionally biased region" description="Basic residues" evidence="1">
    <location>
        <begin position="682"/>
        <end position="728"/>
    </location>
</feature>
<dbReference type="InterPro" id="IPR008942">
    <property type="entry name" value="ENTH_VHS"/>
</dbReference>
<dbReference type="PROSITE" id="PS50128">
    <property type="entry name" value="SURP"/>
    <property type="match status" value="1"/>
</dbReference>
<feature type="domain" description="CID" evidence="4">
    <location>
        <begin position="155"/>
        <end position="295"/>
    </location>
</feature>
<feature type="compositionally biased region" description="Basic residues" evidence="1">
    <location>
        <begin position="650"/>
        <end position="662"/>
    </location>
</feature>
<dbReference type="Pfam" id="PF01805">
    <property type="entry name" value="Surp"/>
    <property type="match status" value="1"/>
</dbReference>
<dbReference type="Pfam" id="PF04818">
    <property type="entry name" value="CID"/>
    <property type="match status" value="1"/>
</dbReference>
<dbReference type="Gene3D" id="1.10.10.790">
    <property type="entry name" value="Surp module"/>
    <property type="match status" value="1"/>
</dbReference>
<feature type="region of interest" description="Disordered" evidence="1">
    <location>
        <begin position="341"/>
        <end position="560"/>
    </location>
</feature>
<name>A0AAD7ST70_9TELE</name>
<dbReference type="AlphaFoldDB" id="A0AAD7ST70"/>
<dbReference type="InterPro" id="IPR035967">
    <property type="entry name" value="SWAP/Surp_sf"/>
</dbReference>
<dbReference type="Pfam" id="PF25127">
    <property type="entry name" value="DUF7819"/>
    <property type="match status" value="1"/>
</dbReference>
<organism evidence="5 6">
    <name type="scientific">Aldrovandia affinis</name>
    <dbReference type="NCBI Taxonomy" id="143900"/>
    <lineage>
        <taxon>Eukaryota</taxon>
        <taxon>Metazoa</taxon>
        <taxon>Chordata</taxon>
        <taxon>Craniata</taxon>
        <taxon>Vertebrata</taxon>
        <taxon>Euteleostomi</taxon>
        <taxon>Actinopterygii</taxon>
        <taxon>Neopterygii</taxon>
        <taxon>Teleostei</taxon>
        <taxon>Notacanthiformes</taxon>
        <taxon>Halosauridae</taxon>
        <taxon>Aldrovandia</taxon>
    </lineage>
</organism>
<dbReference type="GO" id="GO:0048471">
    <property type="term" value="C:perinuclear region of cytoplasm"/>
    <property type="evidence" value="ECO:0007669"/>
    <property type="project" value="TreeGrafter"/>
</dbReference>
<dbReference type="PROSITE" id="PS51391">
    <property type="entry name" value="CID"/>
    <property type="match status" value="1"/>
</dbReference>
<feature type="domain" description="G-patch" evidence="3">
    <location>
        <begin position="754"/>
        <end position="804"/>
    </location>
</feature>
<evidence type="ECO:0000313" key="5">
    <source>
        <dbReference type="EMBL" id="KAJ8408256.1"/>
    </source>
</evidence>
<dbReference type="FunFam" id="1.10.10.790:FF:000007">
    <property type="entry name" value="Calcium homeostasis endoplasmic reticulum protein"/>
    <property type="match status" value="1"/>
</dbReference>